<evidence type="ECO:0000313" key="2">
    <source>
        <dbReference type="EMBL" id="BAT74848.1"/>
    </source>
</evidence>
<feature type="transmembrane region" description="Helical" evidence="1">
    <location>
        <begin position="42"/>
        <end position="65"/>
    </location>
</feature>
<evidence type="ECO:0000256" key="1">
    <source>
        <dbReference type="SAM" id="Phobius"/>
    </source>
</evidence>
<evidence type="ECO:0000313" key="3">
    <source>
        <dbReference type="Proteomes" id="UP000291084"/>
    </source>
</evidence>
<dbReference type="EMBL" id="AP015034">
    <property type="protein sequence ID" value="BAT74848.1"/>
    <property type="molecule type" value="Genomic_DNA"/>
</dbReference>
<accession>A0A0S3R2U6</accession>
<keyword evidence="1" id="KW-0812">Transmembrane</keyword>
<protein>
    <submittedName>
        <fullName evidence="2">Uncharacterized protein</fullName>
    </submittedName>
</protein>
<gene>
    <name evidence="2" type="primary">Vigan.01G261700</name>
    <name evidence="2" type="ORF">VIGAN_01261700</name>
</gene>
<proteinExistence type="predicted"/>
<dbReference type="AlphaFoldDB" id="A0A0S3R2U6"/>
<name>A0A0S3R2U6_PHAAN</name>
<keyword evidence="3" id="KW-1185">Reference proteome</keyword>
<keyword evidence="1" id="KW-1133">Transmembrane helix</keyword>
<dbReference type="Proteomes" id="UP000291084">
    <property type="component" value="Chromosome 1"/>
</dbReference>
<keyword evidence="1" id="KW-0472">Membrane</keyword>
<organism evidence="2 3">
    <name type="scientific">Vigna angularis var. angularis</name>
    <dbReference type="NCBI Taxonomy" id="157739"/>
    <lineage>
        <taxon>Eukaryota</taxon>
        <taxon>Viridiplantae</taxon>
        <taxon>Streptophyta</taxon>
        <taxon>Embryophyta</taxon>
        <taxon>Tracheophyta</taxon>
        <taxon>Spermatophyta</taxon>
        <taxon>Magnoliopsida</taxon>
        <taxon>eudicotyledons</taxon>
        <taxon>Gunneridae</taxon>
        <taxon>Pentapetalae</taxon>
        <taxon>rosids</taxon>
        <taxon>fabids</taxon>
        <taxon>Fabales</taxon>
        <taxon>Fabaceae</taxon>
        <taxon>Papilionoideae</taxon>
        <taxon>50 kb inversion clade</taxon>
        <taxon>NPAAA clade</taxon>
        <taxon>indigoferoid/millettioid clade</taxon>
        <taxon>Phaseoleae</taxon>
        <taxon>Vigna</taxon>
    </lineage>
</organism>
<reference evidence="2 3" key="1">
    <citation type="journal article" date="2015" name="Sci. Rep.">
        <title>The power of single molecule real-time sequencing technology in the de novo assembly of a eukaryotic genome.</title>
        <authorList>
            <person name="Sakai H."/>
            <person name="Naito K."/>
            <person name="Ogiso-Tanaka E."/>
            <person name="Takahashi Y."/>
            <person name="Iseki K."/>
            <person name="Muto C."/>
            <person name="Satou K."/>
            <person name="Teruya K."/>
            <person name="Shiroma A."/>
            <person name="Shimoji M."/>
            <person name="Hirano T."/>
            <person name="Itoh T."/>
            <person name="Kaga A."/>
            <person name="Tomooka N."/>
        </authorList>
    </citation>
    <scope>NUCLEOTIDE SEQUENCE [LARGE SCALE GENOMIC DNA]</scope>
    <source>
        <strain evidence="3">cv. Shumari</strain>
    </source>
</reference>
<sequence length="118" mass="13115">MRRRIMGISSSTSTLGKGPLLCLIGLSRLSSSLCSMRISSPQFLSVIMACLILISPPFTTSAFSLTKRHLFPRPDPDPHLDPVPYLDPQLDVNLDPVPRMHPHLDPVPHLDPHLVPRH</sequence>